<dbReference type="PROSITE" id="PS50995">
    <property type="entry name" value="HTH_MARR_2"/>
    <property type="match status" value="1"/>
</dbReference>
<dbReference type="InterPro" id="IPR000835">
    <property type="entry name" value="HTH_MarR-typ"/>
</dbReference>
<dbReference type="RefSeq" id="WP_405277400.1">
    <property type="nucleotide sequence ID" value="NZ_JBBHLI010000004.1"/>
</dbReference>
<dbReference type="PROSITE" id="PS01117">
    <property type="entry name" value="HTH_MARR_1"/>
    <property type="match status" value="1"/>
</dbReference>
<dbReference type="SMART" id="SM00347">
    <property type="entry name" value="HTH_MARR"/>
    <property type="match status" value="1"/>
</dbReference>
<dbReference type="PANTHER" id="PTHR33164">
    <property type="entry name" value="TRANSCRIPTIONAL REGULATOR, MARR FAMILY"/>
    <property type="match status" value="1"/>
</dbReference>
<gene>
    <name evidence="6" type="ORF">WI372_09615</name>
</gene>
<name>A0ABU9EBA7_9BACT</name>
<keyword evidence="2" id="KW-0238">DNA-binding</keyword>
<dbReference type="Proteomes" id="UP001484239">
    <property type="component" value="Unassembled WGS sequence"/>
</dbReference>
<organism evidence="6 7">
    <name type="scientific">Gaopeijia maritima</name>
    <dbReference type="NCBI Taxonomy" id="3119007"/>
    <lineage>
        <taxon>Bacteria</taxon>
        <taxon>Pseudomonadati</taxon>
        <taxon>Gemmatimonadota</taxon>
        <taxon>Longimicrobiia</taxon>
        <taxon>Gaopeijiales</taxon>
        <taxon>Gaopeijiaceae</taxon>
        <taxon>Gaopeijia</taxon>
    </lineage>
</organism>
<dbReference type="InterPro" id="IPR036390">
    <property type="entry name" value="WH_DNA-bd_sf"/>
</dbReference>
<keyword evidence="1" id="KW-0805">Transcription regulation</keyword>
<dbReference type="SUPFAM" id="SSF46785">
    <property type="entry name" value="Winged helix' DNA-binding domain"/>
    <property type="match status" value="1"/>
</dbReference>
<dbReference type="Gene3D" id="1.10.10.10">
    <property type="entry name" value="Winged helix-like DNA-binding domain superfamily/Winged helix DNA-binding domain"/>
    <property type="match status" value="1"/>
</dbReference>
<evidence type="ECO:0000256" key="4">
    <source>
        <dbReference type="SAM" id="MobiDB-lite"/>
    </source>
</evidence>
<dbReference type="EMBL" id="JBBHLI010000004">
    <property type="protein sequence ID" value="MEK9501235.1"/>
    <property type="molecule type" value="Genomic_DNA"/>
</dbReference>
<dbReference type="Pfam" id="PF12802">
    <property type="entry name" value="MarR_2"/>
    <property type="match status" value="1"/>
</dbReference>
<protein>
    <submittedName>
        <fullName evidence="6">MarR family winged helix-turn-helix transcriptional regulator</fullName>
    </submittedName>
</protein>
<dbReference type="InterPro" id="IPR039422">
    <property type="entry name" value="MarR/SlyA-like"/>
</dbReference>
<evidence type="ECO:0000313" key="7">
    <source>
        <dbReference type="Proteomes" id="UP001484239"/>
    </source>
</evidence>
<dbReference type="SMART" id="SM00529">
    <property type="entry name" value="HTH_DTXR"/>
    <property type="match status" value="1"/>
</dbReference>
<reference evidence="6 7" key="1">
    <citation type="submission" date="2024-02" db="EMBL/GenBank/DDBJ databases">
        <title>A novel Gemmatimonadota bacterium.</title>
        <authorList>
            <person name="Du Z.-J."/>
            <person name="Ye Y.-Q."/>
        </authorList>
    </citation>
    <scope>NUCLEOTIDE SEQUENCE [LARGE SCALE GENOMIC DNA]</scope>
    <source>
        <strain evidence="6 7">DH-20</strain>
    </source>
</reference>
<keyword evidence="3" id="KW-0804">Transcription</keyword>
<comment type="caution">
    <text evidence="6">The sequence shown here is derived from an EMBL/GenBank/DDBJ whole genome shotgun (WGS) entry which is preliminary data.</text>
</comment>
<sequence>MTVGPVGEQPPAPGGATDVDGAARGEGVGSRTLVALSKLGLALREQAWRDAGPRGLNPTQAQSLMTLARVGAAGARLSTVADHLGVSAPTASDSLAALARKGLVEKRPDPADRRARVLTLTEEGRTVARELAEWPDLLLETVDVLSAEEEGVLLRSLLKMIRELQVRGRIAPSRMCVTCRYFRPRVHDDPEAPHHCDFVGLPFGDRELRIDCVDHLDP</sequence>
<feature type="domain" description="HTH marR-type" evidence="5">
    <location>
        <begin position="29"/>
        <end position="163"/>
    </location>
</feature>
<dbReference type="PANTHER" id="PTHR33164:SF43">
    <property type="entry name" value="HTH-TYPE TRANSCRIPTIONAL REPRESSOR YETL"/>
    <property type="match status" value="1"/>
</dbReference>
<keyword evidence="7" id="KW-1185">Reference proteome</keyword>
<dbReference type="InterPro" id="IPR036388">
    <property type="entry name" value="WH-like_DNA-bd_sf"/>
</dbReference>
<proteinExistence type="predicted"/>
<dbReference type="InterPro" id="IPR023187">
    <property type="entry name" value="Tscrpt_reg_MarR-type_CS"/>
</dbReference>
<evidence type="ECO:0000259" key="5">
    <source>
        <dbReference type="PROSITE" id="PS50995"/>
    </source>
</evidence>
<evidence type="ECO:0000256" key="3">
    <source>
        <dbReference type="ARBA" id="ARBA00023163"/>
    </source>
</evidence>
<dbReference type="InterPro" id="IPR022689">
    <property type="entry name" value="Iron_dep_repressor"/>
</dbReference>
<evidence type="ECO:0000256" key="2">
    <source>
        <dbReference type="ARBA" id="ARBA00023125"/>
    </source>
</evidence>
<accession>A0ABU9EBA7</accession>
<evidence type="ECO:0000256" key="1">
    <source>
        <dbReference type="ARBA" id="ARBA00023015"/>
    </source>
</evidence>
<feature type="region of interest" description="Disordered" evidence="4">
    <location>
        <begin position="1"/>
        <end position="25"/>
    </location>
</feature>
<evidence type="ECO:0000313" key="6">
    <source>
        <dbReference type="EMBL" id="MEK9501235.1"/>
    </source>
</evidence>
<dbReference type="PRINTS" id="PR00598">
    <property type="entry name" value="HTHMARR"/>
</dbReference>